<dbReference type="InterPro" id="IPR036291">
    <property type="entry name" value="NAD(P)-bd_dom_sf"/>
</dbReference>
<name>A0A345PAA0_9GAMM</name>
<sequence>MTFKISLPSIFSSKSKFARGCAVIVDLDQDSAVVSALCAQAIRSGLVTYRVIHDPDVPKATCAIPAFEIDLPSIYAVRLDICSVDAVQSLFTDLAVAGLVPEWIVHAPTRSTSIATLTMTPKELESLWRVHGLSAFVIGQTALKAMLLHRSKRKLQRSATIIFVDAIDAIHSQPNFSGFGAVKAGVRALAQSMAREFDPQGVHIAHILLDEGDVSGEPAERFAQAVASTCWQIHTQAKEAWTQELELRPSSAAW</sequence>
<accession>A0A345PAA0</accession>
<dbReference type="OrthoDB" id="5513072at2"/>
<reference evidence="1 2" key="1">
    <citation type="submission" date="2018-07" db="EMBL/GenBank/DDBJ databases">
        <title>Genome sequencing of Moraxellaceae gen. HYN0046.</title>
        <authorList>
            <person name="Kim M."/>
            <person name="Yi H."/>
        </authorList>
    </citation>
    <scope>NUCLEOTIDE SEQUENCE [LARGE SCALE GENOMIC DNA]</scope>
    <source>
        <strain evidence="1 2">HYN0046</strain>
    </source>
</reference>
<gene>
    <name evidence="1" type="ORF">HYN46_15995</name>
</gene>
<dbReference type="Pfam" id="PF00106">
    <property type="entry name" value="adh_short"/>
    <property type="match status" value="1"/>
</dbReference>
<keyword evidence="2" id="KW-1185">Reference proteome</keyword>
<proteinExistence type="predicted"/>
<dbReference type="Gene3D" id="3.40.50.720">
    <property type="entry name" value="NAD(P)-binding Rossmann-like Domain"/>
    <property type="match status" value="1"/>
</dbReference>
<dbReference type="EMBL" id="CP031222">
    <property type="protein sequence ID" value="AXI04209.1"/>
    <property type="molecule type" value="Genomic_DNA"/>
</dbReference>
<dbReference type="Proteomes" id="UP000253940">
    <property type="component" value="Chromosome"/>
</dbReference>
<dbReference type="AlphaFoldDB" id="A0A345PAA0"/>
<dbReference type="RefSeq" id="WP_114900317.1">
    <property type="nucleotide sequence ID" value="NZ_CP031222.1"/>
</dbReference>
<organism evidence="1 2">
    <name type="scientific">Aquirhabdus parva</name>
    <dbReference type="NCBI Taxonomy" id="2283318"/>
    <lineage>
        <taxon>Bacteria</taxon>
        <taxon>Pseudomonadati</taxon>
        <taxon>Pseudomonadota</taxon>
        <taxon>Gammaproteobacteria</taxon>
        <taxon>Moraxellales</taxon>
        <taxon>Moraxellaceae</taxon>
        <taxon>Aquirhabdus</taxon>
    </lineage>
</organism>
<dbReference type="SUPFAM" id="SSF51735">
    <property type="entry name" value="NAD(P)-binding Rossmann-fold domains"/>
    <property type="match status" value="1"/>
</dbReference>
<evidence type="ECO:0000313" key="1">
    <source>
        <dbReference type="EMBL" id="AXI04209.1"/>
    </source>
</evidence>
<protein>
    <submittedName>
        <fullName evidence="1">SDR family NAD(P)-dependent oxidoreductase</fullName>
    </submittedName>
</protein>
<evidence type="ECO:0000313" key="2">
    <source>
        <dbReference type="Proteomes" id="UP000253940"/>
    </source>
</evidence>
<dbReference type="KEGG" id="mbah:HYN46_15995"/>
<dbReference type="PANTHER" id="PTHR43431:SF7">
    <property type="entry name" value="OXIDOREDUCTASE, SHORT CHAIN DEHYDROGENASE_REDUCTASE FAMILY (AFU_ORTHOLOGUE AFUA_5G14000)"/>
    <property type="match status" value="1"/>
</dbReference>
<dbReference type="InterPro" id="IPR002347">
    <property type="entry name" value="SDR_fam"/>
</dbReference>
<dbReference type="PANTHER" id="PTHR43431">
    <property type="entry name" value="OXIDOREDUCTASE, SHORT CHAIN DEHYDROGENASE/REDUCTASE FAMILY (AFU_ORTHOLOGUE AFUA_5G14000)"/>
    <property type="match status" value="1"/>
</dbReference>